<proteinExistence type="predicted"/>
<accession>A0A5N6NNB8</accession>
<dbReference type="EMBL" id="SZYD01000010">
    <property type="protein sequence ID" value="KAD4982108.1"/>
    <property type="molecule type" value="Genomic_DNA"/>
</dbReference>
<sequence>MIEPSANTQADEKKDMAATAYLFQALPEDMVLQVSSAKEIWDALKTRHVRVDRVQKARSKVKEECARAKDKVMEIKEDDIYHKGRKPKFRENGG</sequence>
<keyword evidence="1" id="KW-0175">Coiled coil</keyword>
<comment type="caution">
    <text evidence="2">The sequence shown here is derived from an EMBL/GenBank/DDBJ whole genome shotgun (WGS) entry which is preliminary data.</text>
</comment>
<dbReference type="Proteomes" id="UP000326396">
    <property type="component" value="Linkage Group LG18"/>
</dbReference>
<name>A0A5N6NNB8_9ASTR</name>
<keyword evidence="3" id="KW-1185">Reference proteome</keyword>
<feature type="coiled-coil region" evidence="1">
    <location>
        <begin position="51"/>
        <end position="78"/>
    </location>
</feature>
<dbReference type="AlphaFoldDB" id="A0A5N6NNB8"/>
<protein>
    <submittedName>
        <fullName evidence="2">Uncharacterized protein</fullName>
    </submittedName>
</protein>
<gene>
    <name evidence="2" type="ORF">E3N88_18779</name>
</gene>
<organism evidence="2 3">
    <name type="scientific">Mikania micrantha</name>
    <name type="common">bitter vine</name>
    <dbReference type="NCBI Taxonomy" id="192012"/>
    <lineage>
        <taxon>Eukaryota</taxon>
        <taxon>Viridiplantae</taxon>
        <taxon>Streptophyta</taxon>
        <taxon>Embryophyta</taxon>
        <taxon>Tracheophyta</taxon>
        <taxon>Spermatophyta</taxon>
        <taxon>Magnoliopsida</taxon>
        <taxon>eudicotyledons</taxon>
        <taxon>Gunneridae</taxon>
        <taxon>Pentapetalae</taxon>
        <taxon>asterids</taxon>
        <taxon>campanulids</taxon>
        <taxon>Asterales</taxon>
        <taxon>Asteraceae</taxon>
        <taxon>Asteroideae</taxon>
        <taxon>Heliantheae alliance</taxon>
        <taxon>Eupatorieae</taxon>
        <taxon>Mikania</taxon>
    </lineage>
</organism>
<evidence type="ECO:0000313" key="3">
    <source>
        <dbReference type="Proteomes" id="UP000326396"/>
    </source>
</evidence>
<dbReference type="OrthoDB" id="8063676at2759"/>
<evidence type="ECO:0000256" key="1">
    <source>
        <dbReference type="SAM" id="Coils"/>
    </source>
</evidence>
<evidence type="ECO:0000313" key="2">
    <source>
        <dbReference type="EMBL" id="KAD4982108.1"/>
    </source>
</evidence>
<reference evidence="2 3" key="1">
    <citation type="submission" date="2019-05" db="EMBL/GenBank/DDBJ databases">
        <title>Mikania micrantha, genome provides insights into the molecular mechanism of rapid growth.</title>
        <authorList>
            <person name="Liu B."/>
        </authorList>
    </citation>
    <scope>NUCLEOTIDE SEQUENCE [LARGE SCALE GENOMIC DNA]</scope>
    <source>
        <strain evidence="2">NLD-2019</strain>
        <tissue evidence="2">Leaf</tissue>
    </source>
</reference>